<dbReference type="EMBL" id="JAQIZT010000014">
    <property type="protein sequence ID" value="KAJ6972327.1"/>
    <property type="molecule type" value="Genomic_DNA"/>
</dbReference>
<dbReference type="PANTHER" id="PTHR36856:SF2">
    <property type="match status" value="1"/>
</dbReference>
<evidence type="ECO:0000313" key="3">
    <source>
        <dbReference type="Proteomes" id="UP001164929"/>
    </source>
</evidence>
<name>A0AAD6LS90_9ROSI</name>
<reference evidence="2" key="1">
    <citation type="journal article" date="2023" name="Mol. Ecol. Resour.">
        <title>Chromosome-level genome assembly of a triploid poplar Populus alba 'Berolinensis'.</title>
        <authorList>
            <person name="Chen S."/>
            <person name="Yu Y."/>
            <person name="Wang X."/>
            <person name="Wang S."/>
            <person name="Zhang T."/>
            <person name="Zhou Y."/>
            <person name="He R."/>
            <person name="Meng N."/>
            <person name="Wang Y."/>
            <person name="Liu W."/>
            <person name="Liu Z."/>
            <person name="Liu J."/>
            <person name="Guo Q."/>
            <person name="Huang H."/>
            <person name="Sederoff R.R."/>
            <person name="Wang G."/>
            <person name="Qu G."/>
            <person name="Chen S."/>
        </authorList>
    </citation>
    <scope>NUCLEOTIDE SEQUENCE</scope>
    <source>
        <strain evidence="2">SC-2020</strain>
    </source>
</reference>
<evidence type="ECO:0000256" key="1">
    <source>
        <dbReference type="SAM" id="MobiDB-lite"/>
    </source>
</evidence>
<dbReference type="AlphaFoldDB" id="A0AAD6LS90"/>
<evidence type="ECO:0000313" key="2">
    <source>
        <dbReference type="EMBL" id="KAJ6972327.1"/>
    </source>
</evidence>
<keyword evidence="3" id="KW-1185">Reference proteome</keyword>
<gene>
    <name evidence="2" type="ORF">NC653_032795</name>
</gene>
<comment type="caution">
    <text evidence="2">The sequence shown here is derived from an EMBL/GenBank/DDBJ whole genome shotgun (WGS) entry which is preliminary data.</text>
</comment>
<sequence length="283" mass="31847">MQLPWHNSIAYPICNANSSYLLSDVSSLASHHLFPQLLLLHFNPALQFQGFTMEAMLRKIQLLWHVLPITYQRSLSHCHCKQDGDMEIDPWDIVGRWYWVRPIFKQHFCCSIRSQDRTTTNLLIIHNLDCVLQDYSGTMDNEKGESSGGDNAGANDGTRKKLSQEGAEALKECLEENKGDHNKCKSKIDALESSSAPRKRPLLPLILKSDSLTDVQNRVVVCPRMSVKVRGISASGKIARHALRLHVYIEASTRSASSSASCSEARLRQSRRCPGENLSAVYR</sequence>
<protein>
    <submittedName>
        <fullName evidence="2">Uncharacterized protein</fullName>
    </submittedName>
</protein>
<dbReference type="PANTHER" id="PTHR36856">
    <property type="entry name" value="OS07G0175200 PROTEIN"/>
    <property type="match status" value="1"/>
</dbReference>
<proteinExistence type="predicted"/>
<feature type="region of interest" description="Disordered" evidence="1">
    <location>
        <begin position="141"/>
        <end position="161"/>
    </location>
</feature>
<accession>A0AAD6LS90</accession>
<dbReference type="Proteomes" id="UP001164929">
    <property type="component" value="Chromosome 14"/>
</dbReference>
<organism evidence="2 3">
    <name type="scientific">Populus alba x Populus x berolinensis</name>
    <dbReference type="NCBI Taxonomy" id="444605"/>
    <lineage>
        <taxon>Eukaryota</taxon>
        <taxon>Viridiplantae</taxon>
        <taxon>Streptophyta</taxon>
        <taxon>Embryophyta</taxon>
        <taxon>Tracheophyta</taxon>
        <taxon>Spermatophyta</taxon>
        <taxon>Magnoliopsida</taxon>
        <taxon>eudicotyledons</taxon>
        <taxon>Gunneridae</taxon>
        <taxon>Pentapetalae</taxon>
        <taxon>rosids</taxon>
        <taxon>fabids</taxon>
        <taxon>Malpighiales</taxon>
        <taxon>Salicaceae</taxon>
        <taxon>Saliceae</taxon>
        <taxon>Populus</taxon>
    </lineage>
</organism>